<dbReference type="InterPro" id="IPR029068">
    <property type="entry name" value="Glyas_Bleomycin-R_OHBP_Dase"/>
</dbReference>
<dbReference type="InterPro" id="IPR037523">
    <property type="entry name" value="VOC_core"/>
</dbReference>
<evidence type="ECO:0000313" key="2">
    <source>
        <dbReference type="EMBL" id="SDX96094.1"/>
    </source>
</evidence>
<sequence>MTDEQDPTRLPPDTSLNRIALRVQDLDEMTRFYRQVVGLDVVARGDSQTVLGVGDEPLLVLLRDGDAPPRQRTQAGLFHTAFRVPSRAALGSALSRVRDQWRLEGASDHDVSEALYLSDPEDNGVELYCDRPREAWPRSADGTVEMGTRPLDLDAVAAAAAEAEMVPARAVPAGTAIGHVHLETTSLPAARSFYVDTLGFGVQVDDRGALFLAAGDYHHHVGLNTWNRRSEPAGGRGLAWVEIAVPDGDLLTTIRSRLTEAGVGCRDVEDGLAFEDPDGVDIRVRAE</sequence>
<dbReference type="Gene3D" id="3.10.180.10">
    <property type="entry name" value="2,3-Dihydroxybiphenyl 1,2-Dioxygenase, domain 1"/>
    <property type="match status" value="2"/>
</dbReference>
<keyword evidence="2" id="KW-0560">Oxidoreductase</keyword>
<dbReference type="Proteomes" id="UP000199170">
    <property type="component" value="Unassembled WGS sequence"/>
</dbReference>
<dbReference type="PANTHER" id="PTHR43279">
    <property type="entry name" value="CATECHOL-2,3-DIOXYGENASE"/>
    <property type="match status" value="1"/>
</dbReference>
<feature type="domain" description="VOC" evidence="1">
    <location>
        <begin position="15"/>
        <end position="130"/>
    </location>
</feature>
<dbReference type="SUPFAM" id="SSF54593">
    <property type="entry name" value="Glyoxalase/Bleomycin resistance protein/Dihydroxybiphenyl dioxygenase"/>
    <property type="match status" value="2"/>
</dbReference>
<dbReference type="OrthoDB" id="37941at2157"/>
<dbReference type="PROSITE" id="PS51819">
    <property type="entry name" value="VOC"/>
    <property type="match status" value="2"/>
</dbReference>
<organism evidence="2 3">
    <name type="scientific">Halobellus clavatus</name>
    <dbReference type="NCBI Taxonomy" id="660517"/>
    <lineage>
        <taxon>Archaea</taxon>
        <taxon>Methanobacteriati</taxon>
        <taxon>Methanobacteriota</taxon>
        <taxon>Stenosarchaea group</taxon>
        <taxon>Halobacteria</taxon>
        <taxon>Halobacteriales</taxon>
        <taxon>Haloferacaceae</taxon>
        <taxon>Halobellus</taxon>
    </lineage>
</organism>
<dbReference type="STRING" id="660517.SAMN04487946_104246"/>
<dbReference type="EMBL" id="FNPB01000004">
    <property type="protein sequence ID" value="SDX96094.1"/>
    <property type="molecule type" value="Genomic_DNA"/>
</dbReference>
<dbReference type="AlphaFoldDB" id="A0A1H3G118"/>
<keyword evidence="2" id="KW-0223">Dioxygenase</keyword>
<accession>A0A1H3G118</accession>
<protein>
    <submittedName>
        <fullName evidence="2">Catechol 2,3-dioxygenase</fullName>
    </submittedName>
</protein>
<evidence type="ECO:0000313" key="3">
    <source>
        <dbReference type="Proteomes" id="UP000199170"/>
    </source>
</evidence>
<dbReference type="GO" id="GO:0051213">
    <property type="term" value="F:dioxygenase activity"/>
    <property type="evidence" value="ECO:0007669"/>
    <property type="project" value="UniProtKB-KW"/>
</dbReference>
<proteinExistence type="predicted"/>
<evidence type="ECO:0000259" key="1">
    <source>
        <dbReference type="PROSITE" id="PS51819"/>
    </source>
</evidence>
<keyword evidence="3" id="KW-1185">Reference proteome</keyword>
<dbReference type="Pfam" id="PF00903">
    <property type="entry name" value="Glyoxalase"/>
    <property type="match status" value="2"/>
</dbReference>
<feature type="domain" description="VOC" evidence="1">
    <location>
        <begin position="176"/>
        <end position="287"/>
    </location>
</feature>
<gene>
    <name evidence="2" type="ORF">SAMN04487946_104246</name>
</gene>
<dbReference type="RefSeq" id="WP_089766809.1">
    <property type="nucleotide sequence ID" value="NZ_FNPB01000004.1"/>
</dbReference>
<dbReference type="InterPro" id="IPR004360">
    <property type="entry name" value="Glyas_Fos-R_dOase_dom"/>
</dbReference>
<dbReference type="PANTHER" id="PTHR43279:SF1">
    <property type="entry name" value="CATECHOL-2,3-DIOXYGENASE"/>
    <property type="match status" value="1"/>
</dbReference>
<reference evidence="3" key="1">
    <citation type="submission" date="2016-10" db="EMBL/GenBank/DDBJ databases">
        <authorList>
            <person name="Varghese N."/>
            <person name="Submissions S."/>
        </authorList>
    </citation>
    <scope>NUCLEOTIDE SEQUENCE [LARGE SCALE GENOMIC DNA]</scope>
    <source>
        <strain evidence="3">CGMCC 1.10118</strain>
    </source>
</reference>
<name>A0A1H3G118_9EURY</name>